<gene>
    <name evidence="2" type="ORF">Ahy_A02g007678</name>
</gene>
<organism evidence="2 3">
    <name type="scientific">Arachis hypogaea</name>
    <name type="common">Peanut</name>
    <dbReference type="NCBI Taxonomy" id="3818"/>
    <lineage>
        <taxon>Eukaryota</taxon>
        <taxon>Viridiplantae</taxon>
        <taxon>Streptophyta</taxon>
        <taxon>Embryophyta</taxon>
        <taxon>Tracheophyta</taxon>
        <taxon>Spermatophyta</taxon>
        <taxon>Magnoliopsida</taxon>
        <taxon>eudicotyledons</taxon>
        <taxon>Gunneridae</taxon>
        <taxon>Pentapetalae</taxon>
        <taxon>rosids</taxon>
        <taxon>fabids</taxon>
        <taxon>Fabales</taxon>
        <taxon>Fabaceae</taxon>
        <taxon>Papilionoideae</taxon>
        <taxon>50 kb inversion clade</taxon>
        <taxon>dalbergioids sensu lato</taxon>
        <taxon>Dalbergieae</taxon>
        <taxon>Pterocarpus clade</taxon>
        <taxon>Arachis</taxon>
    </lineage>
</organism>
<evidence type="ECO:0000313" key="3">
    <source>
        <dbReference type="Proteomes" id="UP000289738"/>
    </source>
</evidence>
<dbReference type="STRING" id="3818.A0A445ED10"/>
<name>A0A445ED10_ARAHY</name>
<feature type="compositionally biased region" description="Basic and acidic residues" evidence="1">
    <location>
        <begin position="171"/>
        <end position="194"/>
    </location>
</feature>
<protein>
    <recommendedName>
        <fullName evidence="4">No apical meristem-associated C-terminal domain-containing protein</fullName>
    </recommendedName>
</protein>
<accession>A0A445ED10</accession>
<dbReference type="PANTHER" id="PTHR45023:SF4">
    <property type="entry name" value="GLYCINE-RICH PROTEIN-RELATED"/>
    <property type="match status" value="1"/>
</dbReference>
<sequence length="216" mass="25081">MHQDITHLRQDNIEHQHWKEDEMLISAWLNISTDPIVGTDQKEFYSNVTRGVVACKKRWYKINKAIAQFAGCYDQTRSGSNADYIKELAYKLYSTNYGQKSLLRGIRICFVWSKNGEAKLPTQNGGSKRSKISAIGAYLSSSNSKTPFADETSVDSCVRPQGSKNNKRKDIKNVREKKLMDRKKEREEEREHRTKIMAIKEKELQMQAAMKNKKWR</sequence>
<keyword evidence="3" id="KW-1185">Reference proteome</keyword>
<feature type="region of interest" description="Disordered" evidence="1">
    <location>
        <begin position="142"/>
        <end position="194"/>
    </location>
</feature>
<comment type="caution">
    <text evidence="2">The sequence shown here is derived from an EMBL/GenBank/DDBJ whole genome shotgun (WGS) entry which is preliminary data.</text>
</comment>
<dbReference type="AlphaFoldDB" id="A0A445ED10"/>
<evidence type="ECO:0000313" key="2">
    <source>
        <dbReference type="EMBL" id="RYR73317.1"/>
    </source>
</evidence>
<proteinExistence type="predicted"/>
<dbReference type="Proteomes" id="UP000289738">
    <property type="component" value="Chromosome A02"/>
</dbReference>
<dbReference type="PANTHER" id="PTHR45023">
    <property type="match status" value="1"/>
</dbReference>
<dbReference type="EMBL" id="SDMP01000002">
    <property type="protein sequence ID" value="RYR73317.1"/>
    <property type="molecule type" value="Genomic_DNA"/>
</dbReference>
<evidence type="ECO:0000256" key="1">
    <source>
        <dbReference type="SAM" id="MobiDB-lite"/>
    </source>
</evidence>
<evidence type="ECO:0008006" key="4">
    <source>
        <dbReference type="Google" id="ProtNLM"/>
    </source>
</evidence>
<reference evidence="2 3" key="1">
    <citation type="submission" date="2019-01" db="EMBL/GenBank/DDBJ databases">
        <title>Sequencing of cultivated peanut Arachis hypogaea provides insights into genome evolution and oil improvement.</title>
        <authorList>
            <person name="Chen X."/>
        </authorList>
    </citation>
    <scope>NUCLEOTIDE SEQUENCE [LARGE SCALE GENOMIC DNA]</scope>
    <source>
        <strain evidence="3">cv. Fuhuasheng</strain>
        <tissue evidence="2">Leaves</tissue>
    </source>
</reference>